<proteinExistence type="predicted"/>
<organism evidence="4 5">
    <name type="scientific">Cohnella cholangitidis</name>
    <dbReference type="NCBI Taxonomy" id="2598458"/>
    <lineage>
        <taxon>Bacteria</taxon>
        <taxon>Bacillati</taxon>
        <taxon>Bacillota</taxon>
        <taxon>Bacilli</taxon>
        <taxon>Bacillales</taxon>
        <taxon>Paenibacillaceae</taxon>
        <taxon>Cohnella</taxon>
    </lineage>
</organism>
<evidence type="ECO:0000313" key="5">
    <source>
        <dbReference type="Proteomes" id="UP000515679"/>
    </source>
</evidence>
<protein>
    <submittedName>
        <fullName evidence="4">DUF5050 domain-containing protein</fullName>
    </submittedName>
</protein>
<dbReference type="SUPFAM" id="SSF50965">
    <property type="entry name" value="Galactose oxidase, central domain"/>
    <property type="match status" value="1"/>
</dbReference>
<dbReference type="InterPro" id="IPR011042">
    <property type="entry name" value="6-blade_b-propeller_TolB-like"/>
</dbReference>
<dbReference type="Gene3D" id="2.120.10.30">
    <property type="entry name" value="TolB, C-terminal domain"/>
    <property type="match status" value="1"/>
</dbReference>
<dbReference type="KEGG" id="cchl:FPL14_19055"/>
<dbReference type="InterPro" id="IPR011043">
    <property type="entry name" value="Gal_Oxase/kelch_b-propeller"/>
</dbReference>
<sequence>MTTMKHRYPPLALTLRILLILSVFSAILTPRTDAATNPSSNGSFQALSNLPSALSALYDPIPLSGNRVLFLSAQNLFTYDANNNRWTTMKISGIAKASAIAKINDDKVMLIGGLDANGITYKQNVIFDLRTQKATPAAELPGAMAGYVNMDAASLPNGKILVIGYFNVNAINENFVYLYDPSTEEWTEPAALAYVGSTLTVNKQGDVLNTGSKAGEFFSHGQLYRAKNDQFSTTSMMPSPISYPSVVAMNDGNFLHAGGSDGGNTTIHPTSKAFIFQVDNNYWQSISPMKTARYFSAAASLPNGKVLVAGGKGSDHKWINATEVYDPSTDQWSPGPAMNYQYGSLVSIPLDNGNTLFMGSLDGKLRAELLVWDDKLPVDKPGEASSASGKKLSGKEVGYKTLFREGEWTYKTVYTLESAADFRFGENGISYTRKYLVREQAGKAREIVLDGNFQFLLNKDGILYYLENSYLKKLQLDGNNPYGEFVRFADDIYRKLQFSETSHMLAKYAGQTASFGMTDFDGTYVYSWYTIPSGFGNKGYPIRYKYDGSELEKLSTIPGQGRLNKADRLQLAGDYLVYTRVPSSMNYNDAAEAKKVTIHSVKKDGSAEKDIAVAASFDVYRGKVYYGDMGQKPVNGQYGYKIYSVNPDGTDKKLLSSEGQSSDLYFNGDRIIFQNNKGDKIFQMNLDGSNQQIIRQGTAKTSYRLQKASAKSIVYHKSQNGKWVGNYQLNLETMKETLVQAPPK</sequence>
<evidence type="ECO:0000313" key="4">
    <source>
        <dbReference type="EMBL" id="QMV43048.1"/>
    </source>
</evidence>
<keyword evidence="2" id="KW-0677">Repeat</keyword>
<dbReference type="Proteomes" id="UP000515679">
    <property type="component" value="Chromosome"/>
</dbReference>
<accession>A0A7G5C1G4</accession>
<feature type="domain" description="Prolow-density lipoprotein receptor-related protein 1-like beta-propeller" evidence="3">
    <location>
        <begin position="564"/>
        <end position="701"/>
    </location>
</feature>
<dbReference type="InterPro" id="IPR037293">
    <property type="entry name" value="Gal_Oxidase_central_sf"/>
</dbReference>
<dbReference type="EMBL" id="CP041969">
    <property type="protein sequence ID" value="QMV43048.1"/>
    <property type="molecule type" value="Genomic_DNA"/>
</dbReference>
<dbReference type="Pfam" id="PF16472">
    <property type="entry name" value="DUF5050"/>
    <property type="match status" value="1"/>
</dbReference>
<dbReference type="Pfam" id="PF01344">
    <property type="entry name" value="Kelch_1"/>
    <property type="match status" value="1"/>
</dbReference>
<dbReference type="Gene3D" id="2.130.10.80">
    <property type="entry name" value="Galactose oxidase/kelch, beta-propeller"/>
    <property type="match status" value="1"/>
</dbReference>
<dbReference type="PANTHER" id="PTHR46344:SF19">
    <property type="entry name" value="F-BOX DOMAIN-CONTAINING PROTEIN"/>
    <property type="match status" value="1"/>
</dbReference>
<dbReference type="InterPro" id="IPR032485">
    <property type="entry name" value="LRP1-like_beta_prop"/>
</dbReference>
<evidence type="ECO:0000256" key="1">
    <source>
        <dbReference type="ARBA" id="ARBA00022441"/>
    </source>
</evidence>
<dbReference type="InterPro" id="IPR015915">
    <property type="entry name" value="Kelch-typ_b-propeller"/>
</dbReference>
<dbReference type="PANTHER" id="PTHR46344">
    <property type="entry name" value="OS02G0202900 PROTEIN"/>
    <property type="match status" value="1"/>
</dbReference>
<dbReference type="SMART" id="SM00612">
    <property type="entry name" value="Kelch"/>
    <property type="match status" value="3"/>
</dbReference>
<reference evidence="4 5" key="1">
    <citation type="submission" date="2019-07" db="EMBL/GenBank/DDBJ databases">
        <authorList>
            <person name="Kim J.K."/>
            <person name="Cheong H.-M."/>
            <person name="Choi Y."/>
            <person name="Hwang K.J."/>
            <person name="Lee S."/>
            <person name="Choi C."/>
        </authorList>
    </citation>
    <scope>NUCLEOTIDE SEQUENCE [LARGE SCALE GENOMIC DNA]</scope>
    <source>
        <strain evidence="4 5">KS 22</strain>
    </source>
</reference>
<keyword evidence="1" id="KW-0880">Kelch repeat</keyword>
<dbReference type="SUPFAM" id="SSF63825">
    <property type="entry name" value="YWTD domain"/>
    <property type="match status" value="1"/>
</dbReference>
<dbReference type="Gene3D" id="2.120.10.80">
    <property type="entry name" value="Kelch-type beta propeller"/>
    <property type="match status" value="1"/>
</dbReference>
<evidence type="ECO:0000256" key="2">
    <source>
        <dbReference type="ARBA" id="ARBA00022737"/>
    </source>
</evidence>
<gene>
    <name evidence="4" type="ORF">FPL14_19055</name>
</gene>
<keyword evidence="5" id="KW-1185">Reference proteome</keyword>
<name>A0A7G5C1G4_9BACL</name>
<dbReference type="InterPro" id="IPR006652">
    <property type="entry name" value="Kelch_1"/>
</dbReference>
<dbReference type="RefSeq" id="WP_182299279.1">
    <property type="nucleotide sequence ID" value="NZ_CP041969.1"/>
</dbReference>
<evidence type="ECO:0000259" key="3">
    <source>
        <dbReference type="Pfam" id="PF16472"/>
    </source>
</evidence>
<dbReference type="AlphaFoldDB" id="A0A7G5C1G4"/>